<protein>
    <recommendedName>
        <fullName evidence="3">EthD domain-containing protein</fullName>
    </recommendedName>
</protein>
<reference evidence="2" key="1">
    <citation type="journal article" date="2011" name="Science">
        <title>The plant cell wall-decomposing machinery underlies the functional diversity of forest fungi.</title>
        <authorList>
            <person name="Eastwood D.C."/>
            <person name="Floudas D."/>
            <person name="Binder M."/>
            <person name="Majcherczyk A."/>
            <person name="Schneider P."/>
            <person name="Aerts A."/>
            <person name="Asiegbu F.O."/>
            <person name="Baker S.E."/>
            <person name="Barry K."/>
            <person name="Bendiksby M."/>
            <person name="Blumentritt M."/>
            <person name="Coutinho P.M."/>
            <person name="Cullen D."/>
            <person name="de Vries R.P."/>
            <person name="Gathman A."/>
            <person name="Goodell B."/>
            <person name="Henrissat B."/>
            <person name="Ihrmark K."/>
            <person name="Kauserud H."/>
            <person name="Kohler A."/>
            <person name="LaButti K."/>
            <person name="Lapidus A."/>
            <person name="Lavin J.L."/>
            <person name="Lee Y.-H."/>
            <person name="Lindquist E."/>
            <person name="Lilly W."/>
            <person name="Lucas S."/>
            <person name="Morin E."/>
            <person name="Murat C."/>
            <person name="Oguiza J.A."/>
            <person name="Park J."/>
            <person name="Pisabarro A.G."/>
            <person name="Riley R."/>
            <person name="Rosling A."/>
            <person name="Salamov A."/>
            <person name="Schmidt O."/>
            <person name="Schmutz J."/>
            <person name="Skrede I."/>
            <person name="Stenlid J."/>
            <person name="Wiebenga A."/>
            <person name="Xie X."/>
            <person name="Kuees U."/>
            <person name="Hibbett D.S."/>
            <person name="Hoffmeister D."/>
            <person name="Hoegberg N."/>
            <person name="Martin F."/>
            <person name="Grigoriev I.V."/>
            <person name="Watkinson S.C."/>
        </authorList>
    </citation>
    <scope>NUCLEOTIDE SEQUENCE [LARGE SCALE GENOMIC DNA]</scope>
    <source>
        <strain evidence="2">strain S7.3</strain>
    </source>
</reference>
<accession>F8PFP2</accession>
<dbReference type="AlphaFoldDB" id="F8PFP2"/>
<dbReference type="HOGENOM" id="CLU_115019_3_2_1"/>
<evidence type="ECO:0008006" key="3">
    <source>
        <dbReference type="Google" id="ProtNLM"/>
    </source>
</evidence>
<organism evidence="2">
    <name type="scientific">Serpula lacrymans var. lacrymans (strain S7.3)</name>
    <name type="common">Dry rot fungus</name>
    <dbReference type="NCBI Taxonomy" id="936435"/>
    <lineage>
        <taxon>Eukaryota</taxon>
        <taxon>Fungi</taxon>
        <taxon>Dikarya</taxon>
        <taxon>Basidiomycota</taxon>
        <taxon>Agaricomycotina</taxon>
        <taxon>Agaricomycetes</taxon>
        <taxon>Agaricomycetidae</taxon>
        <taxon>Boletales</taxon>
        <taxon>Coniophorineae</taxon>
        <taxon>Serpulaceae</taxon>
        <taxon>Serpula</taxon>
    </lineage>
</organism>
<dbReference type="InParanoid" id="F8PFP2"/>
<dbReference type="EMBL" id="GL945474">
    <property type="protein sequence ID" value="EGO04243.1"/>
    <property type="molecule type" value="Genomic_DNA"/>
</dbReference>
<evidence type="ECO:0000313" key="1">
    <source>
        <dbReference type="EMBL" id="EGO04243.1"/>
    </source>
</evidence>
<keyword evidence="2" id="KW-1185">Reference proteome</keyword>
<dbReference type="Gene3D" id="3.30.70.100">
    <property type="match status" value="1"/>
</dbReference>
<evidence type="ECO:0000313" key="2">
    <source>
        <dbReference type="Proteomes" id="UP000008063"/>
    </source>
</evidence>
<name>F8PFP2_SERL3</name>
<gene>
    <name evidence="1" type="ORF">SERLA73DRAFT_67952</name>
</gene>
<dbReference type="STRING" id="936435.F8PFP2"/>
<proteinExistence type="predicted"/>
<dbReference type="Proteomes" id="UP000008063">
    <property type="component" value="Unassembled WGS sequence"/>
</dbReference>
<sequence length="114" mass="13001">MALRIDHVRIVALFKTKEGISKEDFDKFWLDDHSKLFDSLHVVKSPRFLIAAHHYRFNLVVSDAISAAAWPCSTLQPFRPSPRSSLMRSTTVELKHFEKGGQMLASNFATIIDN</sequence>